<dbReference type="SUPFAM" id="SSF50978">
    <property type="entry name" value="WD40 repeat-like"/>
    <property type="match status" value="1"/>
</dbReference>
<keyword evidence="2" id="KW-0175">Coiled coil</keyword>
<dbReference type="InterPro" id="IPR001680">
    <property type="entry name" value="WD40_rpt"/>
</dbReference>
<accession>A0A158Q409</accession>
<dbReference type="GO" id="GO:0043291">
    <property type="term" value="C:RAVE complex"/>
    <property type="evidence" value="ECO:0007669"/>
    <property type="project" value="TreeGrafter"/>
</dbReference>
<organism evidence="6 8">
    <name type="scientific">Dracunculus medinensis</name>
    <name type="common">Guinea worm</name>
    <dbReference type="NCBI Taxonomy" id="318479"/>
    <lineage>
        <taxon>Eukaryota</taxon>
        <taxon>Metazoa</taxon>
        <taxon>Ecdysozoa</taxon>
        <taxon>Nematoda</taxon>
        <taxon>Chromadorea</taxon>
        <taxon>Rhabditida</taxon>
        <taxon>Spirurina</taxon>
        <taxon>Dracunculoidea</taxon>
        <taxon>Dracunculidae</taxon>
        <taxon>Dracunculus</taxon>
    </lineage>
</organism>
<feature type="domain" description="RAVE complex protein Rav1 C-terminal" evidence="4">
    <location>
        <begin position="90"/>
        <end position="193"/>
    </location>
</feature>
<dbReference type="Proteomes" id="UP000274756">
    <property type="component" value="Unassembled WGS sequence"/>
</dbReference>
<dbReference type="SMART" id="SM00320">
    <property type="entry name" value="WD40"/>
    <property type="match status" value="5"/>
</dbReference>
<evidence type="ECO:0000256" key="3">
    <source>
        <dbReference type="SAM" id="MobiDB-lite"/>
    </source>
</evidence>
<evidence type="ECO:0000259" key="4">
    <source>
        <dbReference type="Pfam" id="PF12234"/>
    </source>
</evidence>
<name>A0A158Q409_DRAME</name>
<evidence type="ECO:0000256" key="2">
    <source>
        <dbReference type="SAM" id="Coils"/>
    </source>
</evidence>
<protein>
    <submittedName>
        <fullName evidence="8">WD_REPEATS_REGION domain-containing protein</fullName>
    </submittedName>
</protein>
<dbReference type="AlphaFoldDB" id="A0A158Q409"/>
<evidence type="ECO:0000313" key="6">
    <source>
        <dbReference type="Proteomes" id="UP000038040"/>
    </source>
</evidence>
<gene>
    <name evidence="5" type="ORF">DME_LOCUS7738</name>
</gene>
<feature type="repeat" description="WD" evidence="1">
    <location>
        <begin position="1667"/>
        <end position="1708"/>
    </location>
</feature>
<dbReference type="Pfam" id="PF12234">
    <property type="entry name" value="Rav1p_C"/>
    <property type="match status" value="2"/>
</dbReference>
<dbReference type="PROSITE" id="PS50082">
    <property type="entry name" value="WD_REPEATS_2"/>
    <property type="match status" value="2"/>
</dbReference>
<dbReference type="InterPro" id="IPR022033">
    <property type="entry name" value="Rav1p_C"/>
</dbReference>
<dbReference type="OrthoDB" id="342131at2759"/>
<dbReference type="InterPro" id="IPR015943">
    <property type="entry name" value="WD40/YVTN_repeat-like_dom_sf"/>
</dbReference>
<dbReference type="InterPro" id="IPR036322">
    <property type="entry name" value="WD40_repeat_dom_sf"/>
</dbReference>
<dbReference type="InterPro" id="IPR052208">
    <property type="entry name" value="DmX-like/RAVE_component"/>
</dbReference>
<dbReference type="PANTHER" id="PTHR13950:SF9">
    <property type="entry name" value="RABCONNECTIN-3A"/>
    <property type="match status" value="1"/>
</dbReference>
<keyword evidence="7" id="KW-1185">Reference proteome</keyword>
<feature type="region of interest" description="Disordered" evidence="3">
    <location>
        <begin position="1183"/>
        <end position="1209"/>
    </location>
</feature>
<keyword evidence="1" id="KW-0853">WD repeat</keyword>
<feature type="domain" description="RAVE complex protein Rav1 C-terminal" evidence="4">
    <location>
        <begin position="365"/>
        <end position="628"/>
    </location>
</feature>
<dbReference type="EMBL" id="UYYG01001162">
    <property type="protein sequence ID" value="VDN57765.1"/>
    <property type="molecule type" value="Genomic_DNA"/>
</dbReference>
<dbReference type="WBParaSite" id="DME_0000373301-mRNA-1">
    <property type="protein sequence ID" value="DME_0000373301-mRNA-1"/>
    <property type="gene ID" value="DME_0000373301"/>
</dbReference>
<reference evidence="8" key="1">
    <citation type="submission" date="2016-04" db="UniProtKB">
        <authorList>
            <consortium name="WormBaseParasite"/>
        </authorList>
    </citation>
    <scope>IDENTIFICATION</scope>
</reference>
<dbReference type="Pfam" id="PF00400">
    <property type="entry name" value="WD40"/>
    <property type="match status" value="2"/>
</dbReference>
<dbReference type="PROSITE" id="PS50294">
    <property type="entry name" value="WD_REPEATS_REGION"/>
    <property type="match status" value="1"/>
</dbReference>
<feature type="coiled-coil region" evidence="2">
    <location>
        <begin position="1528"/>
        <end position="1555"/>
    </location>
</feature>
<evidence type="ECO:0000313" key="5">
    <source>
        <dbReference type="EMBL" id="VDN57765.1"/>
    </source>
</evidence>
<dbReference type="GO" id="GO:0007035">
    <property type="term" value="P:vacuolar acidification"/>
    <property type="evidence" value="ECO:0007669"/>
    <property type="project" value="TreeGrafter"/>
</dbReference>
<dbReference type="Proteomes" id="UP000038040">
    <property type="component" value="Unplaced"/>
</dbReference>
<feature type="compositionally biased region" description="Basic and acidic residues" evidence="3">
    <location>
        <begin position="1193"/>
        <end position="1209"/>
    </location>
</feature>
<sequence length="1805" mass="204426">MKTADMKTSETPHNAWKVPSPIFKDQLEKGGKASALRPTLSISPSHTVLMQLSRKHKSDSFYQNKHKMTFEMMQRIFTAPHDFQEFLSKDENVLEAISDEGLFEAARLANPILPQYHPKQLIELLNSGRIREVKAILLHVLKCLKHSIASSVPNPLSSSSSVRRISMSETVDTMIAQQNMNQEESRRGLSDTFDDINSEYAELDSIAPLPLYLLMSVDDFSVAEGRTITCGNEDQYNSLFETGQNNDDLDEMLNMDNTDSDTRHSRQPSMTSDVALANTGILKDQISTVFTAKHNRILTELLTHIHLPGLSTVDQMHLLAIADTISHFSADAMDKLAQANAALNITQVRVLNDAGSGYAATARGIESVDECGLRFLMAMKQHEYLLLCLPLLQKKVLKQKGISSSNIIWALHSETETELLNAIPSLHKVNLCWEDLRSLGIAWWLKNTSSLKVVIEKLAKSAFQLHQNPMDASLYYMAIRKKNVLTHLFKTIKDQKMADFFMQDFAEERWKKAALKNAFVLMGKQRFENAAAFFLLAGSLNDAIILNKLNDLQLAMVIIRLYENDLEKQCAMMRQLLCHEILGINDGNNANKCCSVDSPKASRDPFERSMAFWHLKEYSQAASTLLEEGSKDHFECPADCSLSDIFNFYIFLRNHPLVMRQKLADVEVQVGLNEKFLVIAKHVKAYVTPNERRLYFRTASAHLVSGCPFLALNVLKRLPKEMNLVEPDSSSLLNLFSGNKNSKIKRDTVENFDWSAPSRILKDDDLELEWSDDDRDNDVLSNTAKENGNVQMNNQRINFVEPLISQYTFGVFTTDYKIAKHDDGLLMQLCRGRYKLLQESSVNSHLDVIAQHMKFVAILRILVQELSTLASGFEVDGGQLRFQASSLIFKWLEKEIDVLKDLCDSETVDNGIIFDEWEDVDDSYDDLSSTNMPLHEALHSDHLQLAIRTKTTLLRRNWLNKNQKLIRAFTLYCTLHSAQNPRLTSALMELLLLLLEIQQEPMPVLSSFPLLMASVSSNKMFVSSPLRFLNNQCSDILLSLAELEEPPRLDTSFGKIYMLYSLCQGLSSCLYQSLCDVENFCQSWTNQSLGILTRRPRFVSSNENLVVTTIPSKWPGVDSLVALLCREKGEETSHLRLLLVQVSTSLFVYAFTAYDSRWLYRLAAQSIDSKRFASIFGGGGEKRMKAAQPIRPPKPEIVHSSTKNDEISTEEKTSDSLAFRSKYNAKIFGSACVTANVSFHPNVSSVMCPSEQTVYRWVAPKKNIVQMFAEKPNMETKEELGFDYDSNDEISADVDVNEDENGEKKKVIENNNPESFSWAIMRLALVQQHLYRLKQFVTLAGFDLIELPAVSPKVNSIFVLLESWGRQLVEKLSTYPTSCAVELLPNSALDQTDNHLGPLLRKYRVLLEPRNTPFECDDRIMLPVRRLWSYLVRQNHLMQIFIRHIFRRKEEEEQLNAKQEGTIVDNDQPHEVYKIVQRENEPITAFACSQIKPNWLVVATTRELQELDISSLLNCYQNIQSSSWLNNRTELDISLNELKQDVVKANDDYQLLIDDGRKVSSTNFLLKRHVTGIRRMDSHPSLPYYISGSADGSIRLWEWGTGQPLFTPRVAGQYAKNQKCHSKSASDVRFLDSSSSVLVTVGSGSSDQNVCLWDTLMPQSKALVQSWTAHPEGAASVLYFPSNQTIVSGGRRGEICFWDLRQRQLRGTLKAFDSSIVKCLITDPSNEYIIAGSSEGDIIVWTNEVAPQLHMKFSGEHANRVGFSLRQVASSSVQGVQQLYMDSQMRLFSCGGDSSLKLRQFGNIY</sequence>
<reference evidence="5 7" key="2">
    <citation type="submission" date="2018-11" db="EMBL/GenBank/DDBJ databases">
        <authorList>
            <consortium name="Pathogen Informatics"/>
        </authorList>
    </citation>
    <scope>NUCLEOTIDE SEQUENCE [LARGE SCALE GENOMIC DNA]</scope>
</reference>
<dbReference type="STRING" id="318479.A0A158Q409"/>
<feature type="repeat" description="WD" evidence="1">
    <location>
        <begin position="1566"/>
        <end position="1607"/>
    </location>
</feature>
<dbReference type="Gene3D" id="2.130.10.10">
    <property type="entry name" value="YVTN repeat-like/Quinoprotein amine dehydrogenase"/>
    <property type="match status" value="1"/>
</dbReference>
<evidence type="ECO:0000256" key="1">
    <source>
        <dbReference type="PROSITE-ProRule" id="PRU00221"/>
    </source>
</evidence>
<evidence type="ECO:0000313" key="7">
    <source>
        <dbReference type="Proteomes" id="UP000274756"/>
    </source>
</evidence>
<dbReference type="PANTHER" id="PTHR13950">
    <property type="entry name" value="RABCONNECTIN-RELATED"/>
    <property type="match status" value="1"/>
</dbReference>
<evidence type="ECO:0000313" key="8">
    <source>
        <dbReference type="WBParaSite" id="DME_0000373301-mRNA-1"/>
    </source>
</evidence>
<proteinExistence type="predicted"/>